<name>A0A427KFU5_ENTCL</name>
<feature type="domain" description="Tsi6" evidence="1">
    <location>
        <begin position="1"/>
        <end position="88"/>
    </location>
</feature>
<dbReference type="AlphaFoldDB" id="A0A427KFU5"/>
<dbReference type="InterPro" id="IPR040818">
    <property type="entry name" value="Tsi6"/>
</dbReference>
<accession>A0A427KFU5</accession>
<comment type="caution">
    <text evidence="2">The sequence shown here is derived from an EMBL/GenBank/DDBJ whole genome shotgun (WGS) entry which is preliminary data.</text>
</comment>
<evidence type="ECO:0000313" key="2">
    <source>
        <dbReference type="EMBL" id="RSB26881.1"/>
    </source>
</evidence>
<dbReference type="Pfam" id="PF18660">
    <property type="entry name" value="Tsi6"/>
    <property type="match status" value="1"/>
</dbReference>
<evidence type="ECO:0000259" key="1">
    <source>
        <dbReference type="Pfam" id="PF18660"/>
    </source>
</evidence>
<dbReference type="EMBL" id="RHWT01000042">
    <property type="protein sequence ID" value="RSB26881.1"/>
    <property type="molecule type" value="Genomic_DNA"/>
</dbReference>
<sequence length="120" mass="14341">MDYIERALRLAQKRYAELNGKHPRAPILHIYDEIVQQLRILKKSVIKNKADKSVLKRMTFGLYAVREFENSDELFFERLTDAWYIVDQRLRGVKVKLPHEVDPDYVQKQCVLAEKYPDEF</sequence>
<gene>
    <name evidence="2" type="ORF">EGK68_22340</name>
</gene>
<protein>
    <recommendedName>
        <fullName evidence="1">Tsi6 domain-containing protein</fullName>
    </recommendedName>
</protein>
<evidence type="ECO:0000313" key="3">
    <source>
        <dbReference type="Proteomes" id="UP000275321"/>
    </source>
</evidence>
<proteinExistence type="predicted"/>
<reference evidence="2 3" key="1">
    <citation type="submission" date="2018-10" db="EMBL/GenBank/DDBJ databases">
        <title>Transmission dynamics of multidrug resistant bacteria on intensive care unit surfaces.</title>
        <authorList>
            <person name="D'Souza A.W."/>
            <person name="Potter R.F."/>
            <person name="Wallace M."/>
            <person name="Shupe A."/>
            <person name="Patel S."/>
            <person name="Sun S."/>
            <person name="Gul D."/>
            <person name="Kwon J.H."/>
            <person name="Andleeb S."/>
            <person name="Burnham C.-A.D."/>
            <person name="Dantas G."/>
        </authorList>
    </citation>
    <scope>NUCLEOTIDE SEQUENCE [LARGE SCALE GENOMIC DNA]</scope>
    <source>
        <strain evidence="2 3">EC_073</strain>
    </source>
</reference>
<organism evidence="2 3">
    <name type="scientific">Enterobacter cloacae</name>
    <dbReference type="NCBI Taxonomy" id="550"/>
    <lineage>
        <taxon>Bacteria</taxon>
        <taxon>Pseudomonadati</taxon>
        <taxon>Pseudomonadota</taxon>
        <taxon>Gammaproteobacteria</taxon>
        <taxon>Enterobacterales</taxon>
        <taxon>Enterobacteriaceae</taxon>
        <taxon>Enterobacter</taxon>
        <taxon>Enterobacter cloacae complex</taxon>
    </lineage>
</organism>
<dbReference type="RefSeq" id="WP_047360861.1">
    <property type="nucleotide sequence ID" value="NZ_RHWT01000042.1"/>
</dbReference>
<dbReference type="Proteomes" id="UP000275321">
    <property type="component" value="Unassembled WGS sequence"/>
</dbReference>